<dbReference type="Proteomes" id="UP000078512">
    <property type="component" value="Unassembled WGS sequence"/>
</dbReference>
<evidence type="ECO:0000313" key="3">
    <source>
        <dbReference type="Proteomes" id="UP000078512"/>
    </source>
</evidence>
<evidence type="ECO:0000313" key="2">
    <source>
        <dbReference type="EMBL" id="OAQ29634.1"/>
    </source>
</evidence>
<dbReference type="AlphaFoldDB" id="A0A197JZG8"/>
<dbReference type="Gene3D" id="1.25.40.10">
    <property type="entry name" value="Tetratricopeptide repeat domain"/>
    <property type="match status" value="5"/>
</dbReference>
<dbReference type="Pfam" id="PF08238">
    <property type="entry name" value="Sel1"/>
    <property type="match status" value="12"/>
</dbReference>
<sequence length="948" mass="104524">MTTLQPSDKLQEVRLAIEEMVITLTIYQDSVTEKEVFLWHEVCLAFPEILYLQHNIDPTSKLPFLKGPDSETLEPRRIAAVPGVILEAIVKEPSVELDPKAGTNTAHEKSRWPEVEDKAIPRYLTEGQTETAMENYSHMENPATVAQRSGAVQFVSDDHTSKASLRWPVASKRSPQVQLNDFAQTLYNARNDDAAAQVKLGMLYQEGSGGAEKNLGEAVHWYRRAAEQGNADGQYRVGVMLSRGLGVPQNQELAVGWYKKAAEGGSSDAQNDLGVIYKAGLGDSVTQDFTTALEWFVKSAEQGNPKGQTSLGLMYKDGHGTTQDYSKSMEWFMKAANGYDHAEAQVGVGMLYEGGSGVRQNYLTAMKWYVKAAEQGYDDAQFKIGDLYCYGQGVPQSFSMARDWYSKAAEQGHADAKENLGEVKKFLQGNPQLQPQPPASLWSKVGKLFAYLDPPRIAAIPNVTLDVIVHNDLTQDAEQGPSKTLQNKDAAVTTAAPVSTVRRNPAYGDELAALENYNHIDPPSNFSVRRNAAYGGAGTAIDKSSSTRIEKSSTAAVGRSPAYGDEQVAIENYTHIDRPNVSARGPQLHPDSLVNDTSPVLRPRNGEGNLYKYDYLWEHGLDPPRITAITNAVLDIVAEDSSLVDGAPGRPRDSTTEEPPQKEVIVEGLSFSRNSVYGGDTLTRMLAEQGNLVAQYETGRQYECWLNPDYIQAKEWYLKAAKQGHLGAQCAIGHLYEKGLGRPVDLKKAFEWYLKAAEAGYSPAQTILGDWYLNGSGGVPEKDQSKSFEWYLKAAEGGNPVAQRQVGEFYCSGWGGVLKDELQAFVWFMKAAVQGNATAQLLVAEMYCSGCEGVSRDYKKAKEWYLKAGEGETLYEERRGVPQDSEALQQYTKASRKGSADAYYAIAVFHDMGLGVGRFAMEYHIEAAKRSHKQATEDVLKMHGLREY</sequence>
<dbReference type="STRING" id="1314771.A0A197JZG8"/>
<evidence type="ECO:0000256" key="1">
    <source>
        <dbReference type="ARBA" id="ARBA00038101"/>
    </source>
</evidence>
<dbReference type="InterPro" id="IPR050767">
    <property type="entry name" value="Sel1_AlgK"/>
</dbReference>
<gene>
    <name evidence="2" type="ORF">K457DRAFT_1875835</name>
</gene>
<dbReference type="EMBL" id="KV442040">
    <property type="protein sequence ID" value="OAQ29634.1"/>
    <property type="molecule type" value="Genomic_DNA"/>
</dbReference>
<keyword evidence="3" id="KW-1185">Reference proteome</keyword>
<protein>
    <submittedName>
        <fullName evidence="2">HCP-like protein</fullName>
    </submittedName>
</protein>
<comment type="similarity">
    <text evidence="1">Belongs to the sel-1 family.</text>
</comment>
<accession>A0A197JZG8</accession>
<proteinExistence type="inferred from homology"/>
<dbReference type="OrthoDB" id="272077at2759"/>
<organism evidence="2 3">
    <name type="scientific">Linnemannia elongata AG-77</name>
    <dbReference type="NCBI Taxonomy" id="1314771"/>
    <lineage>
        <taxon>Eukaryota</taxon>
        <taxon>Fungi</taxon>
        <taxon>Fungi incertae sedis</taxon>
        <taxon>Mucoromycota</taxon>
        <taxon>Mortierellomycotina</taxon>
        <taxon>Mortierellomycetes</taxon>
        <taxon>Mortierellales</taxon>
        <taxon>Mortierellaceae</taxon>
        <taxon>Linnemannia</taxon>
    </lineage>
</organism>
<reference evidence="2 3" key="1">
    <citation type="submission" date="2016-05" db="EMBL/GenBank/DDBJ databases">
        <title>Genome sequencing reveals origins of a unique bacterial endosymbiosis in the earliest lineages of terrestrial Fungi.</title>
        <authorList>
            <consortium name="DOE Joint Genome Institute"/>
            <person name="Uehling J."/>
            <person name="Gryganskyi A."/>
            <person name="Hameed K."/>
            <person name="Tschaplinski T."/>
            <person name="Misztal P."/>
            <person name="Wu S."/>
            <person name="Desiro A."/>
            <person name="Vande Pol N."/>
            <person name="Du Z.-Y."/>
            <person name="Zienkiewicz A."/>
            <person name="Zienkiewicz K."/>
            <person name="Morin E."/>
            <person name="Tisserant E."/>
            <person name="Splivallo R."/>
            <person name="Hainaut M."/>
            <person name="Henrissat B."/>
            <person name="Ohm R."/>
            <person name="Kuo A."/>
            <person name="Yan J."/>
            <person name="Lipzen A."/>
            <person name="Nolan M."/>
            <person name="Labutti K."/>
            <person name="Barry K."/>
            <person name="Goldstein A."/>
            <person name="Labbe J."/>
            <person name="Schadt C."/>
            <person name="Tuskan G."/>
            <person name="Grigoriev I."/>
            <person name="Martin F."/>
            <person name="Vilgalys R."/>
            <person name="Bonito G."/>
        </authorList>
    </citation>
    <scope>NUCLEOTIDE SEQUENCE [LARGE SCALE GENOMIC DNA]</scope>
    <source>
        <strain evidence="2 3">AG-77</strain>
    </source>
</reference>
<dbReference type="PANTHER" id="PTHR11102">
    <property type="entry name" value="SEL-1-LIKE PROTEIN"/>
    <property type="match status" value="1"/>
</dbReference>
<dbReference type="SMART" id="SM00671">
    <property type="entry name" value="SEL1"/>
    <property type="match status" value="12"/>
</dbReference>
<dbReference type="InterPro" id="IPR011990">
    <property type="entry name" value="TPR-like_helical_dom_sf"/>
</dbReference>
<dbReference type="InterPro" id="IPR006597">
    <property type="entry name" value="Sel1-like"/>
</dbReference>
<dbReference type="SUPFAM" id="SSF81901">
    <property type="entry name" value="HCP-like"/>
    <property type="match status" value="2"/>
</dbReference>
<name>A0A197JZG8_9FUNG</name>
<dbReference type="PANTHER" id="PTHR11102:SF160">
    <property type="entry name" value="ERAD-ASSOCIATED E3 UBIQUITIN-PROTEIN LIGASE COMPONENT HRD3"/>
    <property type="match status" value="1"/>
</dbReference>